<keyword evidence="13 19" id="KW-1133">Transmembrane helix</keyword>
<feature type="transmembrane region" description="Helical" evidence="19">
    <location>
        <begin position="175"/>
        <end position="194"/>
    </location>
</feature>
<dbReference type="EC" id="2.7.7.41" evidence="6 18"/>
<keyword evidence="15 19" id="KW-0472">Membrane</keyword>
<protein>
    <recommendedName>
        <fullName evidence="7 18">Phosphatidate cytidylyltransferase</fullName>
        <ecNumber evidence="6 18">2.7.7.41</ecNumber>
    </recommendedName>
</protein>
<dbReference type="Proteomes" id="UP000036867">
    <property type="component" value="Unassembled WGS sequence"/>
</dbReference>
<dbReference type="PANTHER" id="PTHR46382">
    <property type="entry name" value="PHOSPHATIDATE CYTIDYLYLTRANSFERASE"/>
    <property type="match status" value="1"/>
</dbReference>
<feature type="transmembrane region" description="Helical" evidence="19">
    <location>
        <begin position="46"/>
        <end position="65"/>
    </location>
</feature>
<evidence type="ECO:0000256" key="8">
    <source>
        <dbReference type="ARBA" id="ARBA00022475"/>
    </source>
</evidence>
<keyword evidence="8" id="KW-1003">Cell membrane</keyword>
<feature type="transmembrane region" description="Helical" evidence="19">
    <location>
        <begin position="200"/>
        <end position="220"/>
    </location>
</feature>
<keyword evidence="9" id="KW-0444">Lipid biosynthesis</keyword>
<feature type="transmembrane region" description="Helical" evidence="19">
    <location>
        <begin position="109"/>
        <end position="127"/>
    </location>
</feature>
<evidence type="ECO:0000256" key="19">
    <source>
        <dbReference type="SAM" id="Phobius"/>
    </source>
</evidence>
<dbReference type="STRING" id="263475.AMD00_12835"/>
<evidence type="ECO:0000256" key="11">
    <source>
        <dbReference type="ARBA" id="ARBA00022692"/>
    </source>
</evidence>
<dbReference type="GO" id="GO:0016024">
    <property type="term" value="P:CDP-diacylglycerol biosynthetic process"/>
    <property type="evidence" value="ECO:0007669"/>
    <property type="project" value="UniProtKB-UniPathway"/>
</dbReference>
<dbReference type="InterPro" id="IPR000374">
    <property type="entry name" value="PC_trans"/>
</dbReference>
<evidence type="ECO:0000256" key="10">
    <source>
        <dbReference type="ARBA" id="ARBA00022679"/>
    </source>
</evidence>
<sequence>MKQRIITGVIAAALFIPFVVLGGLPFSLLVYAMAAVGLYEILRMKGISLFSVPGILTLLTMFILLMPNDWEAKVLEVTSYSKMEFLFLGAILLLIYTVLIKNKFTFDEVGFVIISVLYVGMGFHYLIETRVEGLEYVIYALVIVWTTDSGAYFVGRKLGKNKLWPEISPNKTIEGFIGGIVTAIVFAILFQLIVGIETTYVTLIIVSIIASIFGQMGDLVESAIKRHYDVKDSGKILPGHGGILDRFDSLLFVLPLLHFLHFVG</sequence>
<evidence type="ECO:0000256" key="2">
    <source>
        <dbReference type="ARBA" id="ARBA00004651"/>
    </source>
</evidence>
<evidence type="ECO:0000256" key="17">
    <source>
        <dbReference type="ARBA" id="ARBA00023264"/>
    </source>
</evidence>
<dbReference type="GO" id="GO:0005886">
    <property type="term" value="C:plasma membrane"/>
    <property type="evidence" value="ECO:0007669"/>
    <property type="project" value="UniProtKB-SubCell"/>
</dbReference>
<reference evidence="21" key="1">
    <citation type="submission" date="2015-08" db="EMBL/GenBank/DDBJ databases">
        <title>Fjat-10028 dsm 16317.</title>
        <authorList>
            <person name="Liu B."/>
            <person name="Wang J."/>
            <person name="Zhu Y."/>
            <person name="Liu G."/>
            <person name="Chen Q."/>
            <person name="Chen Z."/>
            <person name="Lan J."/>
            <person name="Che J."/>
            <person name="Ge C."/>
            <person name="Shi H."/>
            <person name="Pan Z."/>
            <person name="Liu X."/>
        </authorList>
    </citation>
    <scope>NUCLEOTIDE SEQUENCE [LARGE SCALE GENOMIC DNA]</scope>
    <source>
        <strain evidence="21">DSM 16317</strain>
    </source>
</reference>
<evidence type="ECO:0000256" key="5">
    <source>
        <dbReference type="ARBA" id="ARBA00010185"/>
    </source>
</evidence>
<comment type="pathway">
    <text evidence="4">Lipid metabolism.</text>
</comment>
<name>A0A0M0LEW2_9BACL</name>
<evidence type="ECO:0000256" key="1">
    <source>
        <dbReference type="ARBA" id="ARBA00001698"/>
    </source>
</evidence>
<feature type="transmembrane region" description="Helical" evidence="19">
    <location>
        <begin position="6"/>
        <end position="34"/>
    </location>
</feature>
<evidence type="ECO:0000256" key="15">
    <source>
        <dbReference type="ARBA" id="ARBA00023136"/>
    </source>
</evidence>
<keyword evidence="16" id="KW-0594">Phospholipid biosynthesis</keyword>
<dbReference type="GO" id="GO:0004605">
    <property type="term" value="F:phosphatidate cytidylyltransferase activity"/>
    <property type="evidence" value="ECO:0007669"/>
    <property type="project" value="UniProtKB-EC"/>
</dbReference>
<evidence type="ECO:0000256" key="12">
    <source>
        <dbReference type="ARBA" id="ARBA00022695"/>
    </source>
</evidence>
<accession>A0A0M0LEW2</accession>
<dbReference type="UniPathway" id="UPA00557">
    <property type="reaction ID" value="UER00614"/>
</dbReference>
<evidence type="ECO:0000256" key="3">
    <source>
        <dbReference type="ARBA" id="ARBA00005119"/>
    </source>
</evidence>
<feature type="transmembrane region" description="Helical" evidence="19">
    <location>
        <begin position="133"/>
        <end position="154"/>
    </location>
</feature>
<gene>
    <name evidence="20" type="ORF">AMD00_12835</name>
</gene>
<keyword evidence="12 18" id="KW-0548">Nucleotidyltransferase</keyword>
<dbReference type="OrthoDB" id="9799199at2"/>
<evidence type="ECO:0000256" key="4">
    <source>
        <dbReference type="ARBA" id="ARBA00005189"/>
    </source>
</evidence>
<evidence type="ECO:0000256" key="14">
    <source>
        <dbReference type="ARBA" id="ARBA00023098"/>
    </source>
</evidence>
<dbReference type="AlphaFoldDB" id="A0A0M0LEW2"/>
<dbReference type="PROSITE" id="PS01315">
    <property type="entry name" value="CDS"/>
    <property type="match status" value="1"/>
</dbReference>
<keyword evidence="17" id="KW-1208">Phospholipid metabolism</keyword>
<evidence type="ECO:0000256" key="7">
    <source>
        <dbReference type="ARBA" id="ARBA00019373"/>
    </source>
</evidence>
<evidence type="ECO:0000256" key="18">
    <source>
        <dbReference type="RuleBase" id="RU003938"/>
    </source>
</evidence>
<dbReference type="GeneID" id="301136978"/>
<comment type="subcellular location">
    <subcellularLocation>
        <location evidence="2">Cell membrane</location>
        <topology evidence="2">Multi-pass membrane protein</topology>
    </subcellularLocation>
</comment>
<comment type="caution">
    <text evidence="20">The sequence shown here is derived from an EMBL/GenBank/DDBJ whole genome shotgun (WGS) entry which is preliminary data.</text>
</comment>
<keyword evidence="11 18" id="KW-0812">Transmembrane</keyword>
<evidence type="ECO:0000256" key="6">
    <source>
        <dbReference type="ARBA" id="ARBA00012487"/>
    </source>
</evidence>
<dbReference type="RefSeq" id="WP_053417441.1">
    <property type="nucleotide sequence ID" value="NZ_LILB01000005.1"/>
</dbReference>
<comment type="catalytic activity">
    <reaction evidence="1 18">
        <text>a 1,2-diacyl-sn-glycero-3-phosphate + CTP + H(+) = a CDP-1,2-diacyl-sn-glycerol + diphosphate</text>
        <dbReference type="Rhea" id="RHEA:16229"/>
        <dbReference type="ChEBI" id="CHEBI:15378"/>
        <dbReference type="ChEBI" id="CHEBI:33019"/>
        <dbReference type="ChEBI" id="CHEBI:37563"/>
        <dbReference type="ChEBI" id="CHEBI:58332"/>
        <dbReference type="ChEBI" id="CHEBI:58608"/>
        <dbReference type="EC" id="2.7.7.41"/>
    </reaction>
</comment>
<keyword evidence="21" id="KW-1185">Reference proteome</keyword>
<proteinExistence type="inferred from homology"/>
<evidence type="ECO:0000313" key="21">
    <source>
        <dbReference type="Proteomes" id="UP000036867"/>
    </source>
</evidence>
<dbReference type="EMBL" id="LILB01000005">
    <property type="protein sequence ID" value="KOO49258.1"/>
    <property type="molecule type" value="Genomic_DNA"/>
</dbReference>
<evidence type="ECO:0000256" key="16">
    <source>
        <dbReference type="ARBA" id="ARBA00023209"/>
    </source>
</evidence>
<dbReference type="PANTHER" id="PTHR46382:SF1">
    <property type="entry name" value="PHOSPHATIDATE CYTIDYLYLTRANSFERASE"/>
    <property type="match status" value="1"/>
</dbReference>
<evidence type="ECO:0000313" key="20">
    <source>
        <dbReference type="EMBL" id="KOO49258.1"/>
    </source>
</evidence>
<feature type="transmembrane region" description="Helical" evidence="19">
    <location>
        <begin position="85"/>
        <end position="102"/>
    </location>
</feature>
<organism evidence="20 21">
    <name type="scientific">Viridibacillus arvi</name>
    <dbReference type="NCBI Taxonomy" id="263475"/>
    <lineage>
        <taxon>Bacteria</taxon>
        <taxon>Bacillati</taxon>
        <taxon>Bacillota</taxon>
        <taxon>Bacilli</taxon>
        <taxon>Bacillales</taxon>
        <taxon>Caryophanaceae</taxon>
        <taxon>Viridibacillus</taxon>
    </lineage>
</organism>
<keyword evidence="14" id="KW-0443">Lipid metabolism</keyword>
<dbReference type="Pfam" id="PF01148">
    <property type="entry name" value="CTP_transf_1"/>
    <property type="match status" value="1"/>
</dbReference>
<keyword evidence="10 18" id="KW-0808">Transferase</keyword>
<evidence type="ECO:0000256" key="13">
    <source>
        <dbReference type="ARBA" id="ARBA00022989"/>
    </source>
</evidence>
<evidence type="ECO:0000256" key="9">
    <source>
        <dbReference type="ARBA" id="ARBA00022516"/>
    </source>
</evidence>
<comment type="similarity">
    <text evidence="5 18">Belongs to the CDS family.</text>
</comment>
<comment type="pathway">
    <text evidence="3 18">Phospholipid metabolism; CDP-diacylglycerol biosynthesis; CDP-diacylglycerol from sn-glycerol 3-phosphate: step 3/3.</text>
</comment>
<dbReference type="PATRIC" id="fig|263475.3.peg.3824"/>